<dbReference type="RefSeq" id="WP_063477396.1">
    <property type="nucleotide sequence ID" value="NZ_JBCMWP010000019.1"/>
</dbReference>
<sequence>MNMRMKSVVVVIVVILVFSLMVAMVAAKGKKNDPQPLNENVSLSHFDVQPVLGDPNAPVSIVEFGDFKCPGCQYFAMNIYPEIVRDFIDTGKANFKFVNFPFLGPDSHTAAEASEYVLENSPEDFWTYFEEIYKNQGDESENWATIDYLITLAKQANVNVDYHDMEKSLLNGVFSEIVNEDLEFSRNLQIRQTPSLIVNGTLIQTGSMSYKQIKEAIEQAIGSEVE</sequence>
<evidence type="ECO:0000256" key="5">
    <source>
        <dbReference type="ARBA" id="ARBA00023284"/>
    </source>
</evidence>
<dbReference type="InterPro" id="IPR012336">
    <property type="entry name" value="Thioredoxin-like_fold"/>
</dbReference>
<dbReference type="PROSITE" id="PS51352">
    <property type="entry name" value="THIOREDOXIN_2"/>
    <property type="match status" value="1"/>
</dbReference>
<evidence type="ECO:0000256" key="1">
    <source>
        <dbReference type="ARBA" id="ARBA00005791"/>
    </source>
</evidence>
<reference evidence="7" key="1">
    <citation type="journal article" date="2016" name="Genome Announc.">
        <title>Draft genomes of two strains of Paenibacillus glucanolyticus with capability to degrade lignocellulose.</title>
        <authorList>
            <person name="Mathews S.L."/>
            <person name="Pawlak J."/>
            <person name="Grunden A.M."/>
        </authorList>
    </citation>
    <scope>NUCLEOTIDE SEQUENCE [LARGE SCALE GENOMIC DNA]</scope>
    <source>
        <strain evidence="7">SLM1</strain>
    </source>
</reference>
<dbReference type="Pfam" id="PF13462">
    <property type="entry name" value="Thioredoxin_4"/>
    <property type="match status" value="1"/>
</dbReference>
<gene>
    <name evidence="7" type="ORF">AWU65_02600</name>
</gene>
<dbReference type="PANTHER" id="PTHR13887">
    <property type="entry name" value="GLUTATHIONE S-TRANSFERASE KAPPA"/>
    <property type="match status" value="1"/>
</dbReference>
<keyword evidence="3" id="KW-0560">Oxidoreductase</keyword>
<comment type="similarity">
    <text evidence="1">Belongs to the thioredoxin family. DsbA subfamily.</text>
</comment>
<evidence type="ECO:0000256" key="2">
    <source>
        <dbReference type="ARBA" id="ARBA00022729"/>
    </source>
</evidence>
<dbReference type="SUPFAM" id="SSF52833">
    <property type="entry name" value="Thioredoxin-like"/>
    <property type="match status" value="1"/>
</dbReference>
<dbReference type="OrthoDB" id="117402at2"/>
<evidence type="ECO:0000313" key="7">
    <source>
        <dbReference type="EMBL" id="KZS44892.1"/>
    </source>
</evidence>
<evidence type="ECO:0000313" key="8">
    <source>
        <dbReference type="Proteomes" id="UP000076796"/>
    </source>
</evidence>
<keyword evidence="8" id="KW-1185">Reference proteome</keyword>
<proteinExistence type="inferred from homology"/>
<comment type="caution">
    <text evidence="7">The sequence shown here is derived from an EMBL/GenBank/DDBJ whole genome shotgun (WGS) entry which is preliminary data.</text>
</comment>
<protein>
    <recommendedName>
        <fullName evidence="6">Thioredoxin domain-containing protein</fullName>
    </recommendedName>
</protein>
<dbReference type="PANTHER" id="PTHR13887:SF14">
    <property type="entry name" value="DISULFIDE BOND FORMATION PROTEIN D"/>
    <property type="match status" value="1"/>
</dbReference>
<dbReference type="Proteomes" id="UP000076796">
    <property type="component" value="Unassembled WGS sequence"/>
</dbReference>
<accession>A0A168EWE9</accession>
<name>A0A168EWE9_9BACL</name>
<dbReference type="InterPro" id="IPR013766">
    <property type="entry name" value="Thioredoxin_domain"/>
</dbReference>
<keyword evidence="4" id="KW-1015">Disulfide bond</keyword>
<evidence type="ECO:0000256" key="4">
    <source>
        <dbReference type="ARBA" id="ARBA00023157"/>
    </source>
</evidence>
<evidence type="ECO:0000259" key="6">
    <source>
        <dbReference type="PROSITE" id="PS51352"/>
    </source>
</evidence>
<keyword evidence="2" id="KW-0732">Signal</keyword>
<dbReference type="EMBL" id="LWMH01000001">
    <property type="protein sequence ID" value="KZS44892.1"/>
    <property type="molecule type" value="Genomic_DNA"/>
</dbReference>
<dbReference type="AlphaFoldDB" id="A0A168EWE9"/>
<dbReference type="Gene3D" id="3.40.30.10">
    <property type="entry name" value="Glutaredoxin"/>
    <property type="match status" value="1"/>
</dbReference>
<keyword evidence="5" id="KW-0676">Redox-active center</keyword>
<dbReference type="InterPro" id="IPR036249">
    <property type="entry name" value="Thioredoxin-like_sf"/>
</dbReference>
<organism evidence="7 8">
    <name type="scientific">Paenibacillus glucanolyticus</name>
    <dbReference type="NCBI Taxonomy" id="59843"/>
    <lineage>
        <taxon>Bacteria</taxon>
        <taxon>Bacillati</taxon>
        <taxon>Bacillota</taxon>
        <taxon>Bacilli</taxon>
        <taxon>Bacillales</taxon>
        <taxon>Paenibacillaceae</taxon>
        <taxon>Paenibacillus</taxon>
    </lineage>
</organism>
<dbReference type="GO" id="GO:0016491">
    <property type="term" value="F:oxidoreductase activity"/>
    <property type="evidence" value="ECO:0007669"/>
    <property type="project" value="UniProtKB-KW"/>
</dbReference>
<evidence type="ECO:0000256" key="3">
    <source>
        <dbReference type="ARBA" id="ARBA00023002"/>
    </source>
</evidence>
<feature type="domain" description="Thioredoxin" evidence="6">
    <location>
        <begin position="26"/>
        <end position="222"/>
    </location>
</feature>